<dbReference type="EMBL" id="JABKKF010000001">
    <property type="protein sequence ID" value="NPD90900.1"/>
    <property type="molecule type" value="Genomic_DNA"/>
</dbReference>
<keyword evidence="1" id="KW-0812">Transmembrane</keyword>
<keyword evidence="3" id="KW-0808">Transferase</keyword>
<feature type="transmembrane region" description="Helical" evidence="1">
    <location>
        <begin position="83"/>
        <end position="105"/>
    </location>
</feature>
<dbReference type="GO" id="GO:0016746">
    <property type="term" value="F:acyltransferase activity"/>
    <property type="evidence" value="ECO:0007669"/>
    <property type="project" value="UniProtKB-KW"/>
</dbReference>
<feature type="domain" description="Acyltransferase 3" evidence="2">
    <location>
        <begin position="10"/>
        <end position="316"/>
    </location>
</feature>
<evidence type="ECO:0000256" key="1">
    <source>
        <dbReference type="SAM" id="Phobius"/>
    </source>
</evidence>
<proteinExistence type="predicted"/>
<protein>
    <submittedName>
        <fullName evidence="3">Acyltransferase family protein</fullName>
    </submittedName>
</protein>
<organism evidence="3 4">
    <name type="scientific">Xylanibacter muris</name>
    <dbReference type="NCBI Taxonomy" id="2736290"/>
    <lineage>
        <taxon>Bacteria</taxon>
        <taxon>Pseudomonadati</taxon>
        <taxon>Bacteroidota</taxon>
        <taxon>Bacteroidia</taxon>
        <taxon>Bacteroidales</taxon>
        <taxon>Prevotellaceae</taxon>
        <taxon>Xylanibacter</taxon>
    </lineage>
</organism>
<feature type="transmembrane region" description="Helical" evidence="1">
    <location>
        <begin position="301"/>
        <end position="323"/>
    </location>
</feature>
<name>A0ABX2AJL6_9BACT</name>
<dbReference type="Pfam" id="PF01757">
    <property type="entry name" value="Acyl_transf_3"/>
    <property type="match status" value="1"/>
</dbReference>
<evidence type="ECO:0000259" key="2">
    <source>
        <dbReference type="Pfam" id="PF01757"/>
    </source>
</evidence>
<feature type="transmembrane region" description="Helical" evidence="1">
    <location>
        <begin position="42"/>
        <end position="62"/>
    </location>
</feature>
<feature type="transmembrane region" description="Helical" evidence="1">
    <location>
        <begin position="176"/>
        <end position="196"/>
    </location>
</feature>
<keyword evidence="1" id="KW-0472">Membrane</keyword>
<feature type="transmembrane region" description="Helical" evidence="1">
    <location>
        <begin position="12"/>
        <end position="30"/>
    </location>
</feature>
<accession>A0ABX2AJL6</accession>
<reference evidence="3 4" key="1">
    <citation type="submission" date="2020-05" db="EMBL/GenBank/DDBJ databases">
        <title>Distinct polysaccharide utilization as determinants for interspecies competition between intestinal Prevotella spp.</title>
        <authorList>
            <person name="Galvez E.J.C."/>
            <person name="Iljazovic A."/>
            <person name="Strowig T."/>
        </authorList>
    </citation>
    <scope>NUCLEOTIDE SEQUENCE [LARGE SCALE GENOMIC DNA]</scope>
    <source>
        <strain evidence="3 4">PMUR</strain>
    </source>
</reference>
<feature type="transmembrane region" description="Helical" evidence="1">
    <location>
        <begin position="128"/>
        <end position="147"/>
    </location>
</feature>
<feature type="transmembrane region" description="Helical" evidence="1">
    <location>
        <begin position="208"/>
        <end position="225"/>
    </location>
</feature>
<feature type="transmembrane region" description="Helical" evidence="1">
    <location>
        <begin position="270"/>
        <end position="289"/>
    </location>
</feature>
<dbReference type="PANTHER" id="PTHR37312:SF1">
    <property type="entry name" value="MEMBRANE-BOUND ACYLTRANSFERASE YKRP-RELATED"/>
    <property type="match status" value="1"/>
</dbReference>
<dbReference type="Proteomes" id="UP000714420">
    <property type="component" value="Unassembled WGS sequence"/>
</dbReference>
<evidence type="ECO:0000313" key="4">
    <source>
        <dbReference type="Proteomes" id="UP000714420"/>
    </source>
</evidence>
<dbReference type="InterPro" id="IPR002656">
    <property type="entry name" value="Acyl_transf_3_dom"/>
</dbReference>
<dbReference type="InterPro" id="IPR052734">
    <property type="entry name" value="Nod_factor_acetyltransferase"/>
</dbReference>
<keyword evidence="1" id="KW-1133">Transmembrane helix</keyword>
<dbReference type="PANTHER" id="PTHR37312">
    <property type="entry name" value="MEMBRANE-BOUND ACYLTRANSFERASE YKRP-RELATED"/>
    <property type="match status" value="1"/>
</dbReference>
<feature type="transmembrane region" description="Helical" evidence="1">
    <location>
        <begin position="237"/>
        <end position="258"/>
    </location>
</feature>
<feature type="transmembrane region" description="Helical" evidence="1">
    <location>
        <begin position="154"/>
        <end position="170"/>
    </location>
</feature>
<keyword evidence="3" id="KW-0012">Acyltransferase</keyword>
<evidence type="ECO:0000313" key="3">
    <source>
        <dbReference type="EMBL" id="NPD90900.1"/>
    </source>
</evidence>
<sequence length="334" mass="38316">MMKSNNKRLQFLDISKGIGMMMIVWMHIWGNRPNGFTPPEMLNNFIVSIYVPLFFVLSGYLIKLEFLDIKKEICKKTISLLRPFAVMYLFSFVSSFFLNVVGFGVKHEFMWDNIFNVVYSKTFFNGPLWFLLSLYWGFVIFYAIIWISRSKEMIMALLSLVVGCVGFYLHKLDITLPFFIGPGLVASPLLVCGYFTRKYIGNFLIGNRCLTVVTVLVGFAIFATFRTGMSMQNNSYGGFYLLFLLSVFGGSIMVLSVSMLTERWLSFVGYWGKYSLVVLCFHNFVLIPIAKIAGVIIHQPIMWALCTFCIIYAAFLVVIPFISKTCPLFFNIKK</sequence>
<comment type="caution">
    <text evidence="3">The sequence shown here is derived from an EMBL/GenBank/DDBJ whole genome shotgun (WGS) entry which is preliminary data.</text>
</comment>
<keyword evidence="4" id="KW-1185">Reference proteome</keyword>
<gene>
    <name evidence="3" type="ORF">HPS56_00740</name>
</gene>
<dbReference type="RefSeq" id="WP_172272361.1">
    <property type="nucleotide sequence ID" value="NZ_CASGMU010000001.1"/>
</dbReference>